<evidence type="ECO:0000256" key="5">
    <source>
        <dbReference type="SAM" id="MobiDB-lite"/>
    </source>
</evidence>
<accession>A0A074M704</accession>
<evidence type="ECO:0000256" key="2">
    <source>
        <dbReference type="ARBA" id="ARBA00009477"/>
    </source>
</evidence>
<dbReference type="FunFam" id="2.40.30.170:FF:000010">
    <property type="entry name" value="Efflux RND transporter periplasmic adaptor subunit"/>
    <property type="match status" value="1"/>
</dbReference>
<dbReference type="GO" id="GO:0030313">
    <property type="term" value="C:cell envelope"/>
    <property type="evidence" value="ECO:0007669"/>
    <property type="project" value="UniProtKB-SubCell"/>
</dbReference>
<dbReference type="InterPro" id="IPR058625">
    <property type="entry name" value="MdtA-like_BSH"/>
</dbReference>
<reference evidence="8 9" key="1">
    <citation type="submission" date="2014-04" db="EMBL/GenBank/DDBJ databases">
        <title>A comprehensive comparison of genomes of Erythrobacter spp. strains.</title>
        <authorList>
            <person name="Zheng Q."/>
        </authorList>
    </citation>
    <scope>NUCLEOTIDE SEQUENCE [LARGE SCALE GENOMIC DNA]</scope>
    <source>
        <strain evidence="8 9">DSM 6997</strain>
    </source>
</reference>
<name>A0A074M704_ERYLO</name>
<dbReference type="NCBIfam" id="TIGR01730">
    <property type="entry name" value="RND_mfp"/>
    <property type="match status" value="1"/>
</dbReference>
<organism evidence="8 9">
    <name type="scientific">Erythrobacter longus</name>
    <dbReference type="NCBI Taxonomy" id="1044"/>
    <lineage>
        <taxon>Bacteria</taxon>
        <taxon>Pseudomonadati</taxon>
        <taxon>Pseudomonadota</taxon>
        <taxon>Alphaproteobacteria</taxon>
        <taxon>Sphingomonadales</taxon>
        <taxon>Erythrobacteraceae</taxon>
        <taxon>Erythrobacter/Porphyrobacter group</taxon>
        <taxon>Erythrobacter</taxon>
    </lineage>
</organism>
<feature type="region of interest" description="Disordered" evidence="5">
    <location>
        <begin position="328"/>
        <end position="348"/>
    </location>
</feature>
<dbReference type="Pfam" id="PF25954">
    <property type="entry name" value="Beta-barrel_RND_2"/>
    <property type="match status" value="1"/>
</dbReference>
<evidence type="ECO:0000256" key="3">
    <source>
        <dbReference type="ARBA" id="ARBA00023054"/>
    </source>
</evidence>
<dbReference type="Gene3D" id="2.40.30.170">
    <property type="match status" value="1"/>
</dbReference>
<comment type="subcellular location">
    <subcellularLocation>
        <location evidence="1">Cell envelope</location>
    </subcellularLocation>
</comment>
<comment type="caution">
    <text evidence="8">The sequence shown here is derived from an EMBL/GenBank/DDBJ whole genome shotgun (WGS) entry which is preliminary data.</text>
</comment>
<evidence type="ECO:0000313" key="8">
    <source>
        <dbReference type="EMBL" id="KEO89149.1"/>
    </source>
</evidence>
<feature type="compositionally biased region" description="Basic and acidic residues" evidence="5">
    <location>
        <begin position="328"/>
        <end position="337"/>
    </location>
</feature>
<dbReference type="Gene3D" id="2.40.50.100">
    <property type="match status" value="2"/>
</dbReference>
<dbReference type="PANTHER" id="PTHR32347">
    <property type="entry name" value="EFFLUX SYSTEM COMPONENT YKNX-RELATED"/>
    <property type="match status" value="1"/>
</dbReference>
<dbReference type="InterPro" id="IPR050465">
    <property type="entry name" value="UPF0194_transport"/>
</dbReference>
<evidence type="ECO:0000256" key="1">
    <source>
        <dbReference type="ARBA" id="ARBA00004196"/>
    </source>
</evidence>
<feature type="domain" description="Multidrug resistance protein MdtA-like barrel-sandwich hybrid" evidence="6">
    <location>
        <begin position="56"/>
        <end position="224"/>
    </location>
</feature>
<feature type="coiled-coil region" evidence="4">
    <location>
        <begin position="149"/>
        <end position="190"/>
    </location>
</feature>
<dbReference type="GO" id="GO:0022857">
    <property type="term" value="F:transmembrane transporter activity"/>
    <property type="evidence" value="ECO:0007669"/>
    <property type="project" value="InterPro"/>
</dbReference>
<dbReference type="SUPFAM" id="SSF111369">
    <property type="entry name" value="HlyD-like secretion proteins"/>
    <property type="match status" value="1"/>
</dbReference>
<evidence type="ECO:0000259" key="7">
    <source>
        <dbReference type="Pfam" id="PF25954"/>
    </source>
</evidence>
<dbReference type="EMBL" id="JMIW01000006">
    <property type="protein sequence ID" value="KEO89149.1"/>
    <property type="molecule type" value="Genomic_DNA"/>
</dbReference>
<dbReference type="Pfam" id="PF25917">
    <property type="entry name" value="BSH_RND"/>
    <property type="match status" value="1"/>
</dbReference>
<dbReference type="AlphaFoldDB" id="A0A074M704"/>
<feature type="domain" description="CusB-like beta-barrel" evidence="7">
    <location>
        <begin position="236"/>
        <end position="309"/>
    </location>
</feature>
<proteinExistence type="inferred from homology"/>
<dbReference type="Proteomes" id="UP000027647">
    <property type="component" value="Unassembled WGS sequence"/>
</dbReference>
<keyword evidence="3 4" id="KW-0175">Coiled coil</keyword>
<keyword evidence="9" id="KW-1185">Reference proteome</keyword>
<protein>
    <submittedName>
        <fullName evidence="8">Uncharacterized protein</fullName>
    </submittedName>
</protein>
<evidence type="ECO:0000259" key="6">
    <source>
        <dbReference type="Pfam" id="PF25917"/>
    </source>
</evidence>
<sequence>MKRHPIITGVIALVVILILWAVLSSGGRDYEYVAEDASKGEVARVVSASGTLRALNTINVGAEVSGQITAVYVDFNSPVSAGQLLAEIDATRPRARVTQARAQVDLARASLAQAEASITRSLTDVQVQTREFARRKELAEKGFVSTAGLDQAENALVAAKANLSSAQAQAQSARAQIAQSMAELESAQLDLSRTRIIAPTSGVVIDKLVEPGTTVAANFQTPNLFTIAADTSRMQVEASVDEADIGQVRKGQSVRFTVDSYPEAEFEALVQQIRQSASQNGNAVSYLVILDVDNSDGRLLTGMTANVEIITGVKKNVLRVPVASTRFLPREEDRGEQPEGGEQSGEAKQAYVWVPGEEPYLPRRVPVKIGLEGEEHVEITDGLEAGQAVLVRSKSLRGDGSGEGS</sequence>
<dbReference type="STRING" id="1044.EH31_14030"/>
<evidence type="ECO:0000256" key="4">
    <source>
        <dbReference type="SAM" id="Coils"/>
    </source>
</evidence>
<dbReference type="GO" id="GO:0016020">
    <property type="term" value="C:membrane"/>
    <property type="evidence" value="ECO:0007669"/>
    <property type="project" value="InterPro"/>
</dbReference>
<gene>
    <name evidence="8" type="ORF">EH31_14030</name>
</gene>
<comment type="similarity">
    <text evidence="2">Belongs to the membrane fusion protein (MFP) (TC 8.A.1) family.</text>
</comment>
<dbReference type="InterPro" id="IPR058792">
    <property type="entry name" value="Beta-barrel_RND_2"/>
</dbReference>
<dbReference type="Gene3D" id="2.40.420.20">
    <property type="match status" value="1"/>
</dbReference>
<dbReference type="InterPro" id="IPR006143">
    <property type="entry name" value="RND_pump_MFP"/>
</dbReference>
<dbReference type="PANTHER" id="PTHR32347:SF14">
    <property type="entry name" value="EFFLUX SYSTEM COMPONENT YKNX-RELATED"/>
    <property type="match status" value="1"/>
</dbReference>
<evidence type="ECO:0000313" key="9">
    <source>
        <dbReference type="Proteomes" id="UP000027647"/>
    </source>
</evidence>
<dbReference type="eggNOG" id="COG0845">
    <property type="taxonomic scope" value="Bacteria"/>
</dbReference>